<dbReference type="AlphaFoldDB" id="A0A921MCU9"/>
<feature type="transmembrane region" description="Helical" evidence="6">
    <location>
        <begin position="48"/>
        <end position="66"/>
    </location>
</feature>
<evidence type="ECO:0000256" key="3">
    <source>
        <dbReference type="ARBA" id="ARBA00022692"/>
    </source>
</evidence>
<dbReference type="EMBL" id="DYUK01000105">
    <property type="protein sequence ID" value="HJG79760.1"/>
    <property type="molecule type" value="Genomic_DNA"/>
</dbReference>
<proteinExistence type="predicted"/>
<sequence length="371" mass="41049">MSSPTGGLRRRIAILLRRPDVTTDALQILKTVVAATLAWWLAVEILESQMPFLAPWVALLTVYPTVYQSLRRGAQTTVASWAGVGVSFVIGHFLGVGLWTFALAIVVGMAASRIPWIRDEGVAIATTAVFVLGDGFTEQQPMLLDRIIEVAVGAAVGLLVNLLLIPPLRDRQASRYVDHINLRMGRILVDMADELRDSWDTDDAESWATEIQSMTDDLSTAWESVRSAHESRRANPRLQVLRSRPAQTSSGRADYGEILGRVDEGVSHLRHLVRTLRHAAHSEGAWDTRFREAWADIVRDAGHAIADPDSEVEPIDDRLVELSTELSRDRSLPQRTWPLYGSLITSMRHIARIVDDVASAREARESGPTGT</sequence>
<keyword evidence="4 6" id="KW-1133">Transmembrane helix</keyword>
<evidence type="ECO:0000256" key="4">
    <source>
        <dbReference type="ARBA" id="ARBA00022989"/>
    </source>
</evidence>
<comment type="subcellular location">
    <subcellularLocation>
        <location evidence="1">Cell membrane</location>
        <topology evidence="1">Multi-pass membrane protein</topology>
    </subcellularLocation>
</comment>
<feature type="transmembrane region" description="Helical" evidence="6">
    <location>
        <begin position="78"/>
        <end position="111"/>
    </location>
</feature>
<organism evidence="7 8">
    <name type="scientific">Brevibacterium senegalense</name>
    <dbReference type="NCBI Taxonomy" id="1033736"/>
    <lineage>
        <taxon>Bacteria</taxon>
        <taxon>Bacillati</taxon>
        <taxon>Actinomycetota</taxon>
        <taxon>Actinomycetes</taxon>
        <taxon>Micrococcales</taxon>
        <taxon>Brevibacteriaceae</taxon>
        <taxon>Brevibacterium</taxon>
    </lineage>
</organism>
<keyword evidence="2" id="KW-1003">Cell membrane</keyword>
<protein>
    <submittedName>
        <fullName evidence="7">Aromatic acid exporter family protein</fullName>
    </submittedName>
</protein>
<dbReference type="Pfam" id="PF06081">
    <property type="entry name" value="ArAE_1"/>
    <property type="match status" value="1"/>
</dbReference>
<evidence type="ECO:0000313" key="8">
    <source>
        <dbReference type="Proteomes" id="UP000784435"/>
    </source>
</evidence>
<evidence type="ECO:0000313" key="7">
    <source>
        <dbReference type="EMBL" id="HJG79760.1"/>
    </source>
</evidence>
<accession>A0A921MCU9</accession>
<evidence type="ECO:0000256" key="6">
    <source>
        <dbReference type="SAM" id="Phobius"/>
    </source>
</evidence>
<evidence type="ECO:0000256" key="2">
    <source>
        <dbReference type="ARBA" id="ARBA00022475"/>
    </source>
</evidence>
<keyword evidence="3 6" id="KW-0812">Transmembrane</keyword>
<reference evidence="7" key="2">
    <citation type="submission" date="2021-09" db="EMBL/GenBank/DDBJ databases">
        <authorList>
            <person name="Gilroy R."/>
        </authorList>
    </citation>
    <scope>NUCLEOTIDE SEQUENCE</scope>
    <source>
        <strain evidence="7">ChiGjej5B5-7349</strain>
    </source>
</reference>
<gene>
    <name evidence="7" type="ORF">K8V08_05035</name>
</gene>
<feature type="transmembrane region" description="Helical" evidence="6">
    <location>
        <begin position="21"/>
        <end position="42"/>
    </location>
</feature>
<evidence type="ECO:0000256" key="1">
    <source>
        <dbReference type="ARBA" id="ARBA00004651"/>
    </source>
</evidence>
<keyword evidence="5 6" id="KW-0472">Membrane</keyword>
<reference evidence="7" key="1">
    <citation type="journal article" date="2021" name="PeerJ">
        <title>Extensive microbial diversity within the chicken gut microbiome revealed by metagenomics and culture.</title>
        <authorList>
            <person name="Gilroy R."/>
            <person name="Ravi A."/>
            <person name="Getino M."/>
            <person name="Pursley I."/>
            <person name="Horton D.L."/>
            <person name="Alikhan N.F."/>
            <person name="Baker D."/>
            <person name="Gharbi K."/>
            <person name="Hall N."/>
            <person name="Watson M."/>
            <person name="Adriaenssens E.M."/>
            <person name="Foster-Nyarko E."/>
            <person name="Jarju S."/>
            <person name="Secka A."/>
            <person name="Antonio M."/>
            <person name="Oren A."/>
            <person name="Chaudhuri R.R."/>
            <person name="La Ragione R."/>
            <person name="Hildebrand F."/>
            <person name="Pallen M.J."/>
        </authorList>
    </citation>
    <scope>NUCLEOTIDE SEQUENCE</scope>
    <source>
        <strain evidence="7">ChiGjej5B5-7349</strain>
    </source>
</reference>
<evidence type="ECO:0000256" key="5">
    <source>
        <dbReference type="ARBA" id="ARBA00023136"/>
    </source>
</evidence>
<feature type="transmembrane region" description="Helical" evidence="6">
    <location>
        <begin position="147"/>
        <end position="165"/>
    </location>
</feature>
<dbReference type="GO" id="GO:0005886">
    <property type="term" value="C:plasma membrane"/>
    <property type="evidence" value="ECO:0007669"/>
    <property type="project" value="UniProtKB-SubCell"/>
</dbReference>
<comment type="caution">
    <text evidence="7">The sequence shown here is derived from an EMBL/GenBank/DDBJ whole genome shotgun (WGS) entry which is preliminary data.</text>
</comment>
<name>A0A921MCU9_9MICO</name>
<dbReference type="Proteomes" id="UP000784435">
    <property type="component" value="Unassembled WGS sequence"/>
</dbReference>
<dbReference type="InterPro" id="IPR010343">
    <property type="entry name" value="ArAE_1"/>
</dbReference>